<dbReference type="InterPro" id="IPR003604">
    <property type="entry name" value="Matrin/U1-like-C_Znf_C2H2"/>
</dbReference>
<dbReference type="PROSITE" id="PS50076">
    <property type="entry name" value="DNAJ_2"/>
    <property type="match status" value="1"/>
</dbReference>
<feature type="region of interest" description="Disordered" evidence="5">
    <location>
        <begin position="276"/>
        <end position="300"/>
    </location>
</feature>
<evidence type="ECO:0000256" key="5">
    <source>
        <dbReference type="SAM" id="MobiDB-lite"/>
    </source>
</evidence>
<evidence type="ECO:0000256" key="4">
    <source>
        <dbReference type="PROSITE-ProRule" id="PRU00042"/>
    </source>
</evidence>
<feature type="compositionally biased region" description="Low complexity" evidence="5">
    <location>
        <begin position="1"/>
        <end position="12"/>
    </location>
</feature>
<dbReference type="PROSITE" id="PS00636">
    <property type="entry name" value="DNAJ_1"/>
    <property type="match status" value="1"/>
</dbReference>
<feature type="compositionally biased region" description="Polar residues" evidence="5">
    <location>
        <begin position="397"/>
        <end position="406"/>
    </location>
</feature>
<dbReference type="PRINTS" id="PR00625">
    <property type="entry name" value="JDOMAIN"/>
</dbReference>
<dbReference type="InterPro" id="IPR036869">
    <property type="entry name" value="J_dom_sf"/>
</dbReference>
<dbReference type="SMART" id="SM00355">
    <property type="entry name" value="ZnF_C2H2"/>
    <property type="match status" value="2"/>
</dbReference>
<feature type="region of interest" description="Disordered" evidence="5">
    <location>
        <begin position="481"/>
        <end position="525"/>
    </location>
</feature>
<dbReference type="InterPro" id="IPR054076">
    <property type="entry name" value="ZUO1-like_ZHD"/>
</dbReference>
<feature type="compositionally biased region" description="Basic residues" evidence="5">
    <location>
        <begin position="500"/>
        <end position="516"/>
    </location>
</feature>
<name>A0AA39R8P8_9LECA</name>
<dbReference type="PANTHER" id="PTHR44029">
    <property type="entry name" value="DNAJ HOMOLOG SUBFAMILY C MEMBER 21"/>
    <property type="match status" value="1"/>
</dbReference>
<dbReference type="Proteomes" id="UP001166286">
    <property type="component" value="Unassembled WGS sequence"/>
</dbReference>
<keyword evidence="3" id="KW-0862">Zinc</keyword>
<protein>
    <submittedName>
        <fullName evidence="8">Uncharacterized protein</fullName>
    </submittedName>
</protein>
<keyword evidence="9" id="KW-1185">Reference proteome</keyword>
<organism evidence="8 9">
    <name type="scientific">Cladonia borealis</name>
    <dbReference type="NCBI Taxonomy" id="184061"/>
    <lineage>
        <taxon>Eukaryota</taxon>
        <taxon>Fungi</taxon>
        <taxon>Dikarya</taxon>
        <taxon>Ascomycota</taxon>
        <taxon>Pezizomycotina</taxon>
        <taxon>Lecanoromycetes</taxon>
        <taxon>OSLEUM clade</taxon>
        <taxon>Lecanoromycetidae</taxon>
        <taxon>Lecanorales</taxon>
        <taxon>Lecanorineae</taxon>
        <taxon>Cladoniaceae</taxon>
        <taxon>Cladonia</taxon>
    </lineage>
</organism>
<proteinExistence type="predicted"/>
<dbReference type="InterPro" id="IPR013087">
    <property type="entry name" value="Znf_C2H2_type"/>
</dbReference>
<dbReference type="Gene3D" id="3.30.160.60">
    <property type="entry name" value="Classic Zinc Finger"/>
    <property type="match status" value="1"/>
</dbReference>
<feature type="compositionally biased region" description="Low complexity" evidence="5">
    <location>
        <begin position="436"/>
        <end position="446"/>
    </location>
</feature>
<dbReference type="Pfam" id="PF00226">
    <property type="entry name" value="DnaJ"/>
    <property type="match status" value="1"/>
</dbReference>
<dbReference type="CDD" id="cd06257">
    <property type="entry name" value="DnaJ"/>
    <property type="match status" value="1"/>
</dbReference>
<dbReference type="Pfam" id="PF12171">
    <property type="entry name" value="zf-C2H2_jaz"/>
    <property type="match status" value="1"/>
</dbReference>
<dbReference type="Pfam" id="PF21884">
    <property type="entry name" value="ZUO1-like_ZHD"/>
    <property type="match status" value="1"/>
</dbReference>
<feature type="compositionally biased region" description="Basic and acidic residues" evidence="5">
    <location>
        <begin position="422"/>
        <end position="433"/>
    </location>
</feature>
<evidence type="ECO:0000256" key="3">
    <source>
        <dbReference type="ARBA" id="ARBA00022833"/>
    </source>
</evidence>
<dbReference type="PROSITE" id="PS00028">
    <property type="entry name" value="ZINC_FINGER_C2H2_1"/>
    <property type="match status" value="2"/>
</dbReference>
<reference evidence="8" key="1">
    <citation type="submission" date="2023-03" db="EMBL/GenBank/DDBJ databases">
        <title>Complete genome of Cladonia borealis.</title>
        <authorList>
            <person name="Park H."/>
        </authorList>
    </citation>
    <scope>NUCLEOTIDE SEQUENCE</scope>
    <source>
        <strain evidence="8">ANT050790</strain>
    </source>
</reference>
<feature type="region of interest" description="Disordered" evidence="5">
    <location>
        <begin position="346"/>
        <end position="383"/>
    </location>
</feature>
<dbReference type="SMART" id="SM00451">
    <property type="entry name" value="ZnF_U1"/>
    <property type="match status" value="1"/>
</dbReference>
<keyword evidence="1" id="KW-0479">Metal-binding</keyword>
<evidence type="ECO:0000259" key="6">
    <source>
        <dbReference type="PROSITE" id="PS50076"/>
    </source>
</evidence>
<dbReference type="PANTHER" id="PTHR44029:SF1">
    <property type="entry name" value="DNAJ HOMOLOG SUBFAMILY C MEMBER 21"/>
    <property type="match status" value="1"/>
</dbReference>
<feature type="compositionally biased region" description="Basic and acidic residues" evidence="5">
    <location>
        <begin position="349"/>
        <end position="365"/>
    </location>
</feature>
<evidence type="ECO:0000256" key="1">
    <source>
        <dbReference type="ARBA" id="ARBA00022723"/>
    </source>
</evidence>
<dbReference type="GO" id="GO:0003676">
    <property type="term" value="F:nucleic acid binding"/>
    <property type="evidence" value="ECO:0007669"/>
    <property type="project" value="InterPro"/>
</dbReference>
<dbReference type="Gene3D" id="1.10.287.110">
    <property type="entry name" value="DnaJ domain"/>
    <property type="match status" value="1"/>
</dbReference>
<dbReference type="InterPro" id="IPR022755">
    <property type="entry name" value="Znf_C2H2_jaz"/>
</dbReference>
<dbReference type="InterPro" id="IPR051964">
    <property type="entry name" value="Chaperone_stress_response"/>
</dbReference>
<dbReference type="AlphaFoldDB" id="A0AA39R8P8"/>
<dbReference type="InterPro" id="IPR001623">
    <property type="entry name" value="DnaJ_domain"/>
</dbReference>
<dbReference type="SUPFAM" id="SSF46565">
    <property type="entry name" value="Chaperone J-domain"/>
    <property type="match status" value="1"/>
</dbReference>
<dbReference type="SUPFAM" id="SSF57667">
    <property type="entry name" value="beta-beta-alpha zinc fingers"/>
    <property type="match status" value="1"/>
</dbReference>
<feature type="domain" description="J" evidence="6">
    <location>
        <begin position="24"/>
        <end position="90"/>
    </location>
</feature>
<sequence length="567" mass="64162">MGASQSSDAGGSSDKRTTGETRTCHYELLGVDRHASEDEIKKAYRKKALELHPDRNYGNVEETTKLFAEIQSAYEILSDPQERAWYDSHRDAILRGSDDTFGEQFEHDVRITTANDILKLFTLFNARVDFSDSPKGFYGVLRETFDTLAKEEELACEWEGLDLIAYPPFGHASDGYDDVVRPFYAAWTDFSTKKSFSWANVYRYSDAPDRRVRRMMEKENKRFREEGIREFNDAVRSLVAFVKKRDHRYKANIKSEAERQKTLRDAAIGQAARQRAANQAKQAQTETVPDWMRSSEVEDDENPYDVADSVKEHFECVVCNKIFKSENQYEAHEKSKKHIRAIQHIKKQMQQEDKSLQFEEAKSESADGEPSPDNIKTIDPEDARKVLPLGADESYESQHLTSSMENQHQEPKAANLEGQSDVSREVDSEHDNRTPSTDSAASSSSDEYTTREKFKERILGANQGIHIDGARLAASQPDIDEISNQLASDSLGGDSDSVRQRRMGKAKEKRAKKAAKKQTAAAGDDSEFRCAACQAGFPSKTRLFNHIKDLNHAQPVSKPTKGGKNKK</sequence>
<evidence type="ECO:0000313" key="9">
    <source>
        <dbReference type="Proteomes" id="UP001166286"/>
    </source>
</evidence>
<feature type="region of interest" description="Disordered" evidence="5">
    <location>
        <begin position="395"/>
        <end position="455"/>
    </location>
</feature>
<dbReference type="EMBL" id="JAFEKC020000001">
    <property type="protein sequence ID" value="KAK0516903.1"/>
    <property type="molecule type" value="Genomic_DNA"/>
</dbReference>
<dbReference type="InterPro" id="IPR036236">
    <property type="entry name" value="Znf_C2H2_sf"/>
</dbReference>
<feature type="domain" description="C2H2-type" evidence="7">
    <location>
        <begin position="314"/>
        <end position="338"/>
    </location>
</feature>
<comment type="caution">
    <text evidence="8">The sequence shown here is derived from an EMBL/GenBank/DDBJ whole genome shotgun (WGS) entry which is preliminary data.</text>
</comment>
<dbReference type="PROSITE" id="PS50157">
    <property type="entry name" value="ZINC_FINGER_C2H2_2"/>
    <property type="match status" value="2"/>
</dbReference>
<dbReference type="GO" id="GO:0005737">
    <property type="term" value="C:cytoplasm"/>
    <property type="evidence" value="ECO:0007669"/>
    <property type="project" value="TreeGrafter"/>
</dbReference>
<dbReference type="GO" id="GO:0008270">
    <property type="term" value="F:zinc ion binding"/>
    <property type="evidence" value="ECO:0007669"/>
    <property type="project" value="UniProtKB-KW"/>
</dbReference>
<feature type="domain" description="C2H2-type" evidence="7">
    <location>
        <begin position="528"/>
        <end position="557"/>
    </location>
</feature>
<keyword evidence="2 4" id="KW-0863">Zinc-finger</keyword>
<feature type="region of interest" description="Disordered" evidence="5">
    <location>
        <begin position="1"/>
        <end position="21"/>
    </location>
</feature>
<evidence type="ECO:0000313" key="8">
    <source>
        <dbReference type="EMBL" id="KAK0516903.1"/>
    </source>
</evidence>
<accession>A0AA39R8P8</accession>
<dbReference type="InterPro" id="IPR018253">
    <property type="entry name" value="DnaJ_domain_CS"/>
</dbReference>
<dbReference type="FunFam" id="1.10.287.110:FF:000046">
    <property type="entry name" value="dnaJ homolog subfamily C member 21"/>
    <property type="match status" value="1"/>
</dbReference>
<dbReference type="SMART" id="SM00271">
    <property type="entry name" value="DnaJ"/>
    <property type="match status" value="1"/>
</dbReference>
<evidence type="ECO:0000259" key="7">
    <source>
        <dbReference type="PROSITE" id="PS50157"/>
    </source>
</evidence>
<evidence type="ECO:0000256" key="2">
    <source>
        <dbReference type="ARBA" id="ARBA00022771"/>
    </source>
</evidence>
<gene>
    <name evidence="8" type="ORF">JMJ35_000058</name>
</gene>